<gene>
    <name evidence="2" type="ordered locus">AMEC673_13535</name>
</gene>
<organism evidence="2 3">
    <name type="scientific">Alteromonas macleodii (strain English Channel 673)</name>
    <dbReference type="NCBI Taxonomy" id="1004788"/>
    <lineage>
        <taxon>Bacteria</taxon>
        <taxon>Pseudomonadati</taxon>
        <taxon>Pseudomonadota</taxon>
        <taxon>Gammaproteobacteria</taxon>
        <taxon>Alteromonadales</taxon>
        <taxon>Alteromonadaceae</taxon>
        <taxon>Alteromonas/Salinimonas group</taxon>
        <taxon>Alteromonas</taxon>
    </lineage>
</organism>
<evidence type="ECO:0000313" key="2">
    <source>
        <dbReference type="EMBL" id="AFT75393.1"/>
    </source>
</evidence>
<dbReference type="Pfam" id="PF13229">
    <property type="entry name" value="Beta_helix"/>
    <property type="match status" value="1"/>
</dbReference>
<proteinExistence type="predicted"/>
<dbReference type="RefSeq" id="WP_014977092.1">
    <property type="nucleotide sequence ID" value="NC_018678.1"/>
</dbReference>
<evidence type="ECO:0000259" key="1">
    <source>
        <dbReference type="Pfam" id="PF13229"/>
    </source>
</evidence>
<dbReference type="InterPro" id="IPR011050">
    <property type="entry name" value="Pectin_lyase_fold/virulence"/>
</dbReference>
<dbReference type="InterPro" id="IPR006626">
    <property type="entry name" value="PbH1"/>
</dbReference>
<dbReference type="KEGG" id="amg:AMEC673_13535"/>
<dbReference type="Proteomes" id="UP000006296">
    <property type="component" value="Chromosome"/>
</dbReference>
<evidence type="ECO:0000313" key="3">
    <source>
        <dbReference type="Proteomes" id="UP000006296"/>
    </source>
</evidence>
<dbReference type="EMBL" id="CP003844">
    <property type="protein sequence ID" value="AFT75393.1"/>
    <property type="molecule type" value="Genomic_DNA"/>
</dbReference>
<dbReference type="Gene3D" id="2.160.20.10">
    <property type="entry name" value="Single-stranded right-handed beta-helix, Pectin lyase-like"/>
    <property type="match status" value="1"/>
</dbReference>
<dbReference type="SMART" id="SM00710">
    <property type="entry name" value="PbH1"/>
    <property type="match status" value="5"/>
</dbReference>
<dbReference type="AlphaFoldDB" id="A0AB33A1D3"/>
<protein>
    <recommendedName>
        <fullName evidence="1">Right handed beta helix domain-containing protein</fullName>
    </recommendedName>
</protein>
<name>A0AB33A1D3_ALTME</name>
<dbReference type="InterPro" id="IPR039448">
    <property type="entry name" value="Beta_helix"/>
</dbReference>
<dbReference type="SUPFAM" id="SSF51126">
    <property type="entry name" value="Pectin lyase-like"/>
    <property type="match status" value="1"/>
</dbReference>
<reference evidence="3" key="1">
    <citation type="journal article" date="2012" name="Sci. Rep.">
        <title>Genomes of surface isolates of Alteromonas macleodii: the life of a widespread marine opportunistic copiotroph.</title>
        <authorList>
            <person name="Lopez-Perez M."/>
            <person name="Gonzaga A."/>
            <person name="Martin-Cuadrado A.B."/>
            <person name="Onyshchenko O."/>
            <person name="Ghavidel A."/>
            <person name="Ghai R."/>
            <person name="Rodriguez-Valera F."/>
        </authorList>
    </citation>
    <scope>NUCLEOTIDE SEQUENCE [LARGE SCALE GENOMIC DNA]</scope>
    <source>
        <strain evidence="3">English Channel 673</strain>
    </source>
</reference>
<accession>A0AB33A1D3</accession>
<feature type="domain" description="Right handed beta helix" evidence="1">
    <location>
        <begin position="187"/>
        <end position="336"/>
    </location>
</feature>
<sequence length="355" mass="39440">MINSIDTFKVFLLLTCLAVTFFCEGSVTTYRVSSVKELKEAVHQINLLPTSLPVEVILADGDYENATNIRITHANTTLRSQANDPEKVFLSGSGMQNAPYVEVIFDISASNVTVSGMTLKNVANHLIQVRAERDADFFTLTNCILQDSYQQLLKVSAANEHFADFGIIKNNRFEYTAGVGPSYYIGGIDAHRARGWTVADNTFINIASPAERVAEYAIHFWNKSGNVRITDNTIINSDRGIGLGMGNNGDVIGENEVINNRIVHTNKEHLFADVGISLESVSDTLVIDNIIYMTTSYPNAIEYRFPNTQNNIIMNNVTNRAIVSRDNGAALLSNNKQATTGDRLWLQFKHYFNQL</sequence>
<dbReference type="InterPro" id="IPR012334">
    <property type="entry name" value="Pectin_lyas_fold"/>
</dbReference>